<dbReference type="NCBIfam" id="TIGR04474">
    <property type="entry name" value="tcm_partner"/>
    <property type="match status" value="1"/>
</dbReference>
<proteinExistence type="predicted"/>
<dbReference type="AlphaFoldDB" id="A0A5D5AJ39"/>
<dbReference type="Proteomes" id="UP000324104">
    <property type="component" value="Unassembled WGS sequence"/>
</dbReference>
<gene>
    <name evidence="1" type="primary">tcmP</name>
    <name evidence="1" type="ORF">FYC77_11875</name>
</gene>
<evidence type="ECO:0000313" key="2">
    <source>
        <dbReference type="Proteomes" id="UP000324104"/>
    </source>
</evidence>
<dbReference type="EMBL" id="VTAW01000014">
    <property type="protein sequence ID" value="TYT61726.1"/>
    <property type="molecule type" value="Genomic_DNA"/>
</dbReference>
<reference evidence="1 2" key="1">
    <citation type="submission" date="2019-08" db="EMBL/GenBank/DDBJ databases">
        <title>Archaea genome.</title>
        <authorList>
            <person name="Kajale S."/>
            <person name="Shouche Y."/>
            <person name="Deshpande N."/>
            <person name="Sharma A."/>
        </authorList>
    </citation>
    <scope>NUCLEOTIDE SEQUENCE [LARGE SCALE GENOMIC DNA]</scope>
    <source>
        <strain evidence="1 2">ESP3B_9</strain>
    </source>
</reference>
<name>A0A5D5AJ39_9EURY</name>
<protein>
    <submittedName>
        <fullName evidence="1">Three-Cys-motif partner protein TcmP</fullName>
    </submittedName>
</protein>
<keyword evidence="2" id="KW-1185">Reference proteome</keyword>
<dbReference type="InterPro" id="IPR031009">
    <property type="entry name" value="Tcm_partner"/>
</dbReference>
<organism evidence="1 2">
    <name type="scientific">Natrialba swarupiae</name>
    <dbReference type="NCBI Taxonomy" id="2448032"/>
    <lineage>
        <taxon>Archaea</taxon>
        <taxon>Methanobacteriati</taxon>
        <taxon>Methanobacteriota</taxon>
        <taxon>Stenosarchaea group</taxon>
        <taxon>Halobacteria</taxon>
        <taxon>Halobacteriales</taxon>
        <taxon>Natrialbaceae</taxon>
        <taxon>Natrialba</taxon>
    </lineage>
</organism>
<comment type="caution">
    <text evidence="1">The sequence shown here is derived from an EMBL/GenBank/DDBJ whole genome shotgun (WGS) entry which is preliminary data.</text>
</comment>
<sequence length="296" mass="33828">MVYSYINMSNHFSGGDLKTAAKLVILEEYLDVYTTILDSNWEWGGLWYVDTHSGTGKTHIDEKGIDIDGSAIRAIEDYQESFDKFYLYELDEDHFHTLHETLAKRFDLTFDVGPVDTPDEDFLVARCDDPYIRIMQMDSNEGVSFLADHANNRAHWFTFIDPKGLTAKRSTLDTLLDRGNVDILLNYQTTGVMRSAAAEHAHGAVRRTMGDDDWPEAGSREEYVQIYKEKLEENKEIQPVLTKGLESPDDKRCRFDLIFACTNDGARSAMESIMDQDTLWEKAHDEFGQSGLGDFF</sequence>
<evidence type="ECO:0000313" key="1">
    <source>
        <dbReference type="EMBL" id="TYT61726.1"/>
    </source>
</evidence>
<accession>A0A5D5AJ39</accession>